<dbReference type="RefSeq" id="WP_090553788.1">
    <property type="nucleotide sequence ID" value="NZ_FNFP01000005.1"/>
</dbReference>
<keyword evidence="3" id="KW-1185">Reference proteome</keyword>
<feature type="transmembrane region" description="Helical" evidence="1">
    <location>
        <begin position="109"/>
        <end position="126"/>
    </location>
</feature>
<accession>A0A1G9FU87</accession>
<evidence type="ECO:0000313" key="3">
    <source>
        <dbReference type="Proteomes" id="UP000198718"/>
    </source>
</evidence>
<dbReference type="STRING" id="393762.SAMN05660472_02250"/>
<proteinExistence type="predicted"/>
<sequence>MEAVSKKISNYNLDMIMFPSEELGQFDEFMTQYGELSEPYVYREIAEVKSKVSKEVLQQHIKNLDALYQMDGFVTDSHRQRIHIVRSILTEDIPSENNLHLSKDVEGQFLYGSSLLLWFLTLLAIWRRPYGWGY</sequence>
<organism evidence="2 3">
    <name type="scientific">Natronincola ferrireducens</name>
    <dbReference type="NCBI Taxonomy" id="393762"/>
    <lineage>
        <taxon>Bacteria</taxon>
        <taxon>Bacillati</taxon>
        <taxon>Bacillota</taxon>
        <taxon>Clostridia</taxon>
        <taxon>Peptostreptococcales</taxon>
        <taxon>Natronincolaceae</taxon>
        <taxon>Natronincola</taxon>
    </lineage>
</organism>
<dbReference type="Proteomes" id="UP000198718">
    <property type="component" value="Unassembled WGS sequence"/>
</dbReference>
<keyword evidence="1" id="KW-0812">Transmembrane</keyword>
<protein>
    <submittedName>
        <fullName evidence="2">Uncharacterized protein</fullName>
    </submittedName>
</protein>
<keyword evidence="1" id="KW-0472">Membrane</keyword>
<evidence type="ECO:0000313" key="2">
    <source>
        <dbReference type="EMBL" id="SDK91940.1"/>
    </source>
</evidence>
<dbReference type="EMBL" id="FNFP01000005">
    <property type="protein sequence ID" value="SDK91940.1"/>
    <property type="molecule type" value="Genomic_DNA"/>
</dbReference>
<evidence type="ECO:0000256" key="1">
    <source>
        <dbReference type="SAM" id="Phobius"/>
    </source>
</evidence>
<reference evidence="2 3" key="1">
    <citation type="submission" date="2016-10" db="EMBL/GenBank/DDBJ databases">
        <authorList>
            <person name="de Groot N.N."/>
        </authorList>
    </citation>
    <scope>NUCLEOTIDE SEQUENCE [LARGE SCALE GENOMIC DNA]</scope>
    <source>
        <strain evidence="2 3">DSM 18346</strain>
    </source>
</reference>
<name>A0A1G9FU87_9FIRM</name>
<keyword evidence="1" id="KW-1133">Transmembrane helix</keyword>
<gene>
    <name evidence="2" type="ORF">SAMN05660472_02250</name>
</gene>
<dbReference type="AlphaFoldDB" id="A0A1G9FU87"/>
<dbReference type="OrthoDB" id="1956655at2"/>